<evidence type="ECO:0000256" key="9">
    <source>
        <dbReference type="ARBA" id="ARBA00023128"/>
    </source>
</evidence>
<comment type="similarity">
    <text evidence="3">Belongs to the peptidase M16 family. PreP subfamily.</text>
</comment>
<dbReference type="GO" id="GO:0016485">
    <property type="term" value="P:protein processing"/>
    <property type="evidence" value="ECO:0000318"/>
    <property type="project" value="GO_Central"/>
</dbReference>
<keyword evidence="6" id="KW-0378">Hydrolase</keyword>
<dbReference type="OMA" id="NSRIFCE"/>
<organism evidence="12 13">
    <name type="scientific">Trichomonas vaginalis (strain ATCC PRA-98 / G3)</name>
    <dbReference type="NCBI Taxonomy" id="412133"/>
    <lineage>
        <taxon>Eukaryota</taxon>
        <taxon>Metamonada</taxon>
        <taxon>Parabasalia</taxon>
        <taxon>Trichomonadida</taxon>
        <taxon>Trichomonadidae</taxon>
        <taxon>Trichomonas</taxon>
    </lineage>
</organism>
<evidence type="ECO:0000313" key="12">
    <source>
        <dbReference type="EMBL" id="EAX96934.1"/>
    </source>
</evidence>
<keyword evidence="7" id="KW-0862">Zinc</keyword>
<reference evidence="12" key="1">
    <citation type="submission" date="2006-10" db="EMBL/GenBank/DDBJ databases">
        <authorList>
            <person name="Amadeo P."/>
            <person name="Zhao Q."/>
            <person name="Wortman J."/>
            <person name="Fraser-Liggett C."/>
            <person name="Carlton J."/>
        </authorList>
    </citation>
    <scope>NUCLEOTIDE SEQUENCE</scope>
    <source>
        <strain evidence="12">G3</strain>
    </source>
</reference>
<protein>
    <submittedName>
        <fullName evidence="12">Clan ME, family M16, insulinase-like metallopeptidase</fullName>
    </submittedName>
</protein>
<evidence type="ECO:0000256" key="7">
    <source>
        <dbReference type="ARBA" id="ARBA00022833"/>
    </source>
</evidence>
<dbReference type="KEGG" id="tva:4754711"/>
<feature type="coiled-coil region" evidence="10">
    <location>
        <begin position="463"/>
        <end position="509"/>
    </location>
</feature>
<proteinExistence type="inferred from homology"/>
<dbReference type="GO" id="GO:0004222">
    <property type="term" value="F:metalloendopeptidase activity"/>
    <property type="evidence" value="ECO:0000318"/>
    <property type="project" value="GO_Central"/>
</dbReference>
<evidence type="ECO:0000256" key="3">
    <source>
        <dbReference type="ARBA" id="ARBA00007575"/>
    </source>
</evidence>
<dbReference type="FunFam" id="3.30.830.10:FF:000034">
    <property type="entry name" value="presequence protease 1, chloroplastic/mitochondrial"/>
    <property type="match status" value="1"/>
</dbReference>
<evidence type="ECO:0000256" key="1">
    <source>
        <dbReference type="ARBA" id="ARBA00001947"/>
    </source>
</evidence>
<dbReference type="PANTHER" id="PTHR43016">
    <property type="entry name" value="PRESEQUENCE PROTEASE"/>
    <property type="match status" value="1"/>
</dbReference>
<dbReference type="InterPro" id="IPR011249">
    <property type="entry name" value="Metalloenz_LuxS/M16"/>
</dbReference>
<dbReference type="FunCoup" id="A2FDT5">
    <property type="interactions" value="331"/>
</dbReference>
<dbReference type="SMR" id="A2FDT5"/>
<keyword evidence="8" id="KW-0482">Metalloprotease</keyword>
<reference evidence="12" key="2">
    <citation type="journal article" date="2007" name="Science">
        <title>Draft genome sequence of the sexually transmitted pathogen Trichomonas vaginalis.</title>
        <authorList>
            <person name="Carlton J.M."/>
            <person name="Hirt R.P."/>
            <person name="Silva J.C."/>
            <person name="Delcher A.L."/>
            <person name="Schatz M."/>
            <person name="Zhao Q."/>
            <person name="Wortman J.R."/>
            <person name="Bidwell S.L."/>
            <person name="Alsmark U.C.M."/>
            <person name="Besteiro S."/>
            <person name="Sicheritz-Ponten T."/>
            <person name="Noel C.J."/>
            <person name="Dacks J.B."/>
            <person name="Foster P.G."/>
            <person name="Simillion C."/>
            <person name="Van de Peer Y."/>
            <person name="Miranda-Saavedra D."/>
            <person name="Barton G.J."/>
            <person name="Westrop G.D."/>
            <person name="Mueller S."/>
            <person name="Dessi D."/>
            <person name="Fiori P.L."/>
            <person name="Ren Q."/>
            <person name="Paulsen I."/>
            <person name="Zhang H."/>
            <person name="Bastida-Corcuera F.D."/>
            <person name="Simoes-Barbosa A."/>
            <person name="Brown M.T."/>
            <person name="Hayes R.D."/>
            <person name="Mukherjee M."/>
            <person name="Okumura C.Y."/>
            <person name="Schneider R."/>
            <person name="Smith A.J."/>
            <person name="Vanacova S."/>
            <person name="Villalvazo M."/>
            <person name="Haas B.J."/>
            <person name="Pertea M."/>
            <person name="Feldblyum T.V."/>
            <person name="Utterback T.R."/>
            <person name="Shu C.L."/>
            <person name="Osoegawa K."/>
            <person name="de Jong P.J."/>
            <person name="Hrdy I."/>
            <person name="Horvathova L."/>
            <person name="Zubacova Z."/>
            <person name="Dolezal P."/>
            <person name="Malik S.B."/>
            <person name="Logsdon J.M. Jr."/>
            <person name="Henze K."/>
            <person name="Gupta A."/>
            <person name="Wang C.C."/>
            <person name="Dunne R.L."/>
            <person name="Upcroft J.A."/>
            <person name="Upcroft P."/>
            <person name="White O."/>
            <person name="Salzberg S.L."/>
            <person name="Tang P."/>
            <person name="Chiu C.-H."/>
            <person name="Lee Y.-S."/>
            <person name="Embley T.M."/>
            <person name="Coombs G.H."/>
            <person name="Mottram J.C."/>
            <person name="Tachezy J."/>
            <person name="Fraser-Liggett C.M."/>
            <person name="Johnson P.J."/>
        </authorList>
    </citation>
    <scope>NUCLEOTIDE SEQUENCE [LARGE SCALE GENOMIC DNA]</scope>
    <source>
        <strain evidence="12">G3</strain>
    </source>
</reference>
<evidence type="ECO:0000256" key="8">
    <source>
        <dbReference type="ARBA" id="ARBA00023049"/>
    </source>
</evidence>
<dbReference type="FunFam" id="3.30.830.10:FF:000009">
    <property type="entry name" value="Presequence protease, mitochondrial"/>
    <property type="match status" value="1"/>
</dbReference>
<feature type="domain" description="Peptidase M16C associated" evidence="11">
    <location>
        <begin position="455"/>
        <end position="698"/>
    </location>
</feature>
<evidence type="ECO:0000256" key="5">
    <source>
        <dbReference type="ARBA" id="ARBA00022723"/>
    </source>
</evidence>
<dbReference type="VEuPathDB" id="TrichDB:TVAGG3_0371230"/>
<evidence type="ECO:0000256" key="2">
    <source>
        <dbReference type="ARBA" id="ARBA00004173"/>
    </source>
</evidence>
<dbReference type="InParanoid" id="A2FDT5"/>
<dbReference type="Pfam" id="PF05193">
    <property type="entry name" value="Peptidase_M16_C"/>
    <property type="match status" value="1"/>
</dbReference>
<dbReference type="InterPro" id="IPR013578">
    <property type="entry name" value="Peptidase_M16C_assoc"/>
</dbReference>
<name>A2FDT5_TRIV3</name>
<evidence type="ECO:0000256" key="4">
    <source>
        <dbReference type="ARBA" id="ARBA00022670"/>
    </source>
</evidence>
<dbReference type="GO" id="GO:0005739">
    <property type="term" value="C:mitochondrion"/>
    <property type="evidence" value="ECO:0007669"/>
    <property type="project" value="UniProtKB-SubCell"/>
</dbReference>
<dbReference type="Proteomes" id="UP000001542">
    <property type="component" value="Unassembled WGS sequence"/>
</dbReference>
<dbReference type="STRING" id="5722.A2FDT5"/>
<evidence type="ECO:0000259" key="11">
    <source>
        <dbReference type="SMART" id="SM01264"/>
    </source>
</evidence>
<dbReference type="SUPFAM" id="SSF63411">
    <property type="entry name" value="LuxS/MPP-like metallohydrolase"/>
    <property type="match status" value="4"/>
</dbReference>
<dbReference type="InterPro" id="IPR011765">
    <property type="entry name" value="Pept_M16_N"/>
</dbReference>
<comment type="cofactor">
    <cofactor evidence="1">
        <name>Zn(2+)</name>
        <dbReference type="ChEBI" id="CHEBI:29105"/>
    </cofactor>
</comment>
<dbReference type="OrthoDB" id="10250783at2759"/>
<keyword evidence="5" id="KW-0479">Metal-binding</keyword>
<accession>A2FDT5</accession>
<dbReference type="Gene3D" id="3.30.830.10">
    <property type="entry name" value="Metalloenzyme, LuxS/M16 peptidase-like"/>
    <property type="match status" value="4"/>
</dbReference>
<dbReference type="PANTHER" id="PTHR43016:SF13">
    <property type="entry name" value="PRESEQUENCE PROTEASE, MITOCHONDRIAL"/>
    <property type="match status" value="1"/>
</dbReference>
<dbReference type="EMBL" id="DS113737">
    <property type="protein sequence ID" value="EAX96934.1"/>
    <property type="molecule type" value="Genomic_DNA"/>
</dbReference>
<dbReference type="FunFam" id="3.30.830.10:FF:000127">
    <property type="entry name" value="Clan ME, family M16, insulinase-like metallopeptidase"/>
    <property type="match status" value="1"/>
</dbReference>
<sequence>MSFEKIGESEIEGIRAHCDLYRHKKHGCQFLNVKNDDPNNTFVIAFRTFPENDKGIAHVTEHMTLDGSKKYPVTGLFFELAKRSVATFLNAFTYPDLTGYPLASMNEVDFHNLMDVYLDTVFNPLYDEDTFKTECHHLEFTEIDNPESPLQHCGVVYNEMKGVYSSADQYFDDFCNFNTFPKTIYANNYGGFPKDIETLTREELVEFHNKYYHPSNCFIIHYGTFDENKIMDHIDQFLLKIDVSNVDPTKGLSFFPPQQDEPRKVVIDGPLDTSADPEKQTRSSITWIVGKRTDIDLCMDVKLLQKILLGSEASPLYDSLIKSEIGSNFVHHYFTKEFKPLTFSIGLKGMKPENIEKFEKTVFDTLQNIVKNGISDDVIQAGLHDIKIKSKKIGSNHGLNIFEDVIHQWMDGCDVLSLLNDHLDGLTKRVSQKGYLENLITKLLIENKNRTLFVVNPSEEFNNKNTKEEKQILEKVKSEMTEDDKKNIIELAKRLKANIENERENTETLPQFKKEFLSLEPIKSDVKSDKNIDLVTSGCNGIVTIRVNGTIPLEKDIDPTVLSIAVDCVDSLGTSSVNDTEFSLMKQRYATDCFSYLAVKQDINDKDKVNLVIRLGAKCLQENLGKTIEILRMMVESNFFNEKKLKELLEKWNSDVVDDIIDSGSYFASLHSSRFFNRKTALTELTTGITKSQKVRELAAKANISEVSQIFSEVYKKALKSALFRADIHATESDLKISQKQVLDFVNELNNGKSEVSESDFTSVDKYISEQKEHQKMFIAFDSQTNFIGISTPIEFYTKNAILTEVSSEFLSQEIIGPLLRENMGCYGAHVTSRMNSSYVSISSYRDGAPKESTKAAINAMNKSLAKVDEESVDRAILSVSKTLDRPFSPHNRAQVDLDIGISYEKKKEIRETAFKATVEEVKESINQLINSQWTYTVLGNKDNLPDGFELINF</sequence>
<gene>
    <name evidence="12" type="ORF">TVAG_087590</name>
</gene>
<comment type="subcellular location">
    <subcellularLocation>
        <location evidence="2">Mitochondrion</location>
    </subcellularLocation>
</comment>
<dbReference type="Pfam" id="PF08367">
    <property type="entry name" value="M16C_assoc"/>
    <property type="match status" value="1"/>
</dbReference>
<keyword evidence="4" id="KW-0645">Protease</keyword>
<dbReference type="AlphaFoldDB" id="A2FDT5"/>
<dbReference type="GO" id="GO:0046872">
    <property type="term" value="F:metal ion binding"/>
    <property type="evidence" value="ECO:0007669"/>
    <property type="project" value="UniProtKB-KW"/>
</dbReference>
<dbReference type="InterPro" id="IPR007863">
    <property type="entry name" value="Peptidase_M16_C"/>
</dbReference>
<evidence type="ECO:0000256" key="6">
    <source>
        <dbReference type="ARBA" id="ARBA00022801"/>
    </source>
</evidence>
<keyword evidence="13" id="KW-1185">Reference proteome</keyword>
<keyword evidence="9" id="KW-0496">Mitochondrion</keyword>
<dbReference type="Pfam" id="PF00675">
    <property type="entry name" value="Peptidase_M16"/>
    <property type="match status" value="1"/>
</dbReference>
<dbReference type="SMART" id="SM01264">
    <property type="entry name" value="M16C_associated"/>
    <property type="match status" value="1"/>
</dbReference>
<dbReference type="RefSeq" id="XP_001309864.1">
    <property type="nucleotide sequence ID" value="XM_001309863.1"/>
</dbReference>
<keyword evidence="10" id="KW-0175">Coiled coil</keyword>
<evidence type="ECO:0000313" key="13">
    <source>
        <dbReference type="Proteomes" id="UP000001542"/>
    </source>
</evidence>
<dbReference type="VEuPathDB" id="TrichDB:TVAG_087590"/>
<dbReference type="eggNOG" id="KOG2019">
    <property type="taxonomic scope" value="Eukaryota"/>
</dbReference>
<evidence type="ECO:0000256" key="10">
    <source>
        <dbReference type="SAM" id="Coils"/>
    </source>
</evidence>